<keyword evidence="1" id="KW-0808">Transferase</keyword>
<organism evidence="1 2">
    <name type="scientific">Flavipsychrobacter stenotrophus</name>
    <dbReference type="NCBI Taxonomy" id="2077091"/>
    <lineage>
        <taxon>Bacteria</taxon>
        <taxon>Pseudomonadati</taxon>
        <taxon>Bacteroidota</taxon>
        <taxon>Chitinophagia</taxon>
        <taxon>Chitinophagales</taxon>
        <taxon>Chitinophagaceae</taxon>
        <taxon>Flavipsychrobacter</taxon>
    </lineage>
</organism>
<dbReference type="GO" id="GO:0016740">
    <property type="term" value="F:transferase activity"/>
    <property type="evidence" value="ECO:0007669"/>
    <property type="project" value="UniProtKB-KW"/>
</dbReference>
<dbReference type="Proteomes" id="UP000239872">
    <property type="component" value="Unassembled WGS sequence"/>
</dbReference>
<reference evidence="1 2" key="1">
    <citation type="submission" date="2018-01" db="EMBL/GenBank/DDBJ databases">
        <title>A novel member of the phylum Bacteroidetes isolated from glacier ice.</title>
        <authorList>
            <person name="Liu Q."/>
            <person name="Xin Y.-H."/>
        </authorList>
    </citation>
    <scope>NUCLEOTIDE SEQUENCE [LARGE SCALE GENOMIC DNA]</scope>
    <source>
        <strain evidence="1 2">RB1R16</strain>
    </source>
</reference>
<dbReference type="Gene3D" id="3.40.50.2000">
    <property type="entry name" value="Glycogen Phosphorylase B"/>
    <property type="match status" value="1"/>
</dbReference>
<protein>
    <submittedName>
        <fullName evidence="1">Glycosyl transferase</fullName>
    </submittedName>
</protein>
<dbReference type="OrthoDB" id="9793805at2"/>
<evidence type="ECO:0000313" key="2">
    <source>
        <dbReference type="Proteomes" id="UP000239872"/>
    </source>
</evidence>
<dbReference type="AlphaFoldDB" id="A0A2S7SY88"/>
<gene>
    <name evidence="1" type="ORF">CJD36_007260</name>
</gene>
<proteinExistence type="predicted"/>
<sequence length="336" mass="37109">MKILFAIQGTGNGHLSRARDVYPILAQYGDVDVLISGIQADVDFPYPVKYKYYGLSFIFGKSGGIDLGATAKKLRVGQLLKDIRNFPAEEYDIVVNDFEPISAWACKRKNLPCISLSHQFAVLHPNAPRPDHHDLIGEAILSRYVPVTAGYGFHFKAFGENIFTPVIRKEIRELKPTNEGHYTVYLPAYDDETLIKHLSQFPDATWEVFSKHNKEPKTIGNVRLMKIDNTAFVKSMASAAGVLCGGGFEGPAEAMYLGKKVLVIPMVGQYEQQCNAAGAEAMGATVIKMLDEKNYGTIRNWLDNGKPVVVDYPDITADIVAKLMKAHAPVNGLMAK</sequence>
<dbReference type="RefSeq" id="WP_105038467.1">
    <property type="nucleotide sequence ID" value="NZ_PPSL01000002.1"/>
</dbReference>
<keyword evidence="2" id="KW-1185">Reference proteome</keyword>
<dbReference type="SUPFAM" id="SSF53756">
    <property type="entry name" value="UDP-Glycosyltransferase/glycogen phosphorylase"/>
    <property type="match status" value="1"/>
</dbReference>
<dbReference type="EMBL" id="PPSL01000002">
    <property type="protein sequence ID" value="PQJ11587.1"/>
    <property type="molecule type" value="Genomic_DNA"/>
</dbReference>
<evidence type="ECO:0000313" key="1">
    <source>
        <dbReference type="EMBL" id="PQJ11587.1"/>
    </source>
</evidence>
<name>A0A2S7SY88_9BACT</name>
<dbReference type="Pfam" id="PF13528">
    <property type="entry name" value="Glyco_trans_1_3"/>
    <property type="match status" value="1"/>
</dbReference>
<comment type="caution">
    <text evidence="1">The sequence shown here is derived from an EMBL/GenBank/DDBJ whole genome shotgun (WGS) entry which is preliminary data.</text>
</comment>
<accession>A0A2S7SY88</accession>